<evidence type="ECO:0000256" key="1">
    <source>
        <dbReference type="ARBA" id="ARBA00023015"/>
    </source>
</evidence>
<dbReference type="Proteomes" id="UP001237105">
    <property type="component" value="Unassembled WGS sequence"/>
</dbReference>
<keyword evidence="3" id="KW-0804">Transcription</keyword>
<name>A0ABT6SW81_9ACTN</name>
<comment type="caution">
    <text evidence="7">The sequence shown here is derived from an EMBL/GenBank/DDBJ whole genome shotgun (WGS) entry which is preliminary data.</text>
</comment>
<sequence>MTPPNPEPNPEPGLRERKKRRTRDALLRAALELFTSQGYDETTVDEIVDAVDVSQRTFFRYFAGKEEAIFAVQEMVEAQFVEQLRARPAHEPPLKALRAAVLDAWNTIGDSIEQVVPVELHMRTFQLIESTPTLLAVQMRRSIEMEEEVARIIAQREGLDVDADPRPRVAVAAFSGVMRMTGRLWGAGEDLSVESMRVVTAAQLDQLAPALAGDWRPTERTNTSAEGELPCPSSEYGA</sequence>
<feature type="DNA-binding region" description="H-T-H motif" evidence="4">
    <location>
        <begin position="43"/>
        <end position="62"/>
    </location>
</feature>
<proteinExistence type="predicted"/>
<dbReference type="PRINTS" id="PR00455">
    <property type="entry name" value="HTHTETR"/>
</dbReference>
<feature type="compositionally biased region" description="Pro residues" evidence="5">
    <location>
        <begin position="1"/>
        <end position="11"/>
    </location>
</feature>
<evidence type="ECO:0000313" key="8">
    <source>
        <dbReference type="Proteomes" id="UP001237105"/>
    </source>
</evidence>
<evidence type="ECO:0000256" key="5">
    <source>
        <dbReference type="SAM" id="MobiDB-lite"/>
    </source>
</evidence>
<dbReference type="Pfam" id="PF00440">
    <property type="entry name" value="TetR_N"/>
    <property type="match status" value="1"/>
</dbReference>
<keyword evidence="2 4" id="KW-0238">DNA-binding</keyword>
<gene>
    <name evidence="7" type="ORF">QIT00_15060</name>
</gene>
<evidence type="ECO:0000256" key="4">
    <source>
        <dbReference type="PROSITE-ProRule" id="PRU00335"/>
    </source>
</evidence>
<dbReference type="PANTHER" id="PTHR30055">
    <property type="entry name" value="HTH-TYPE TRANSCRIPTIONAL REGULATOR RUTR"/>
    <property type="match status" value="1"/>
</dbReference>
<feature type="domain" description="HTH tetR-type" evidence="6">
    <location>
        <begin position="20"/>
        <end position="80"/>
    </location>
</feature>
<evidence type="ECO:0000256" key="3">
    <source>
        <dbReference type="ARBA" id="ARBA00023163"/>
    </source>
</evidence>
<dbReference type="RefSeq" id="WP_282535752.1">
    <property type="nucleotide sequence ID" value="NZ_JASCIS010000013.1"/>
</dbReference>
<dbReference type="PROSITE" id="PS01081">
    <property type="entry name" value="HTH_TETR_1"/>
    <property type="match status" value="1"/>
</dbReference>
<dbReference type="Pfam" id="PF17754">
    <property type="entry name" value="TetR_C_14"/>
    <property type="match status" value="1"/>
</dbReference>
<feature type="region of interest" description="Disordered" evidence="5">
    <location>
        <begin position="212"/>
        <end position="238"/>
    </location>
</feature>
<evidence type="ECO:0000313" key="7">
    <source>
        <dbReference type="EMBL" id="MDI3419867.1"/>
    </source>
</evidence>
<protein>
    <submittedName>
        <fullName evidence="7">TetR family transcriptional regulator</fullName>
    </submittedName>
</protein>
<dbReference type="Gene3D" id="1.10.357.10">
    <property type="entry name" value="Tetracycline Repressor, domain 2"/>
    <property type="match status" value="1"/>
</dbReference>
<dbReference type="InterPro" id="IPR050109">
    <property type="entry name" value="HTH-type_TetR-like_transc_reg"/>
</dbReference>
<dbReference type="Gene3D" id="1.10.10.60">
    <property type="entry name" value="Homeodomain-like"/>
    <property type="match status" value="1"/>
</dbReference>
<reference evidence="7 8" key="1">
    <citation type="submission" date="2023-05" db="EMBL/GenBank/DDBJ databases">
        <title>Draft genome sequence of Streptomyces sp. B-S-A12 isolated from a cave soil in Thailand.</title>
        <authorList>
            <person name="Chamroensaksri N."/>
            <person name="Muangham S."/>
        </authorList>
    </citation>
    <scope>NUCLEOTIDE SEQUENCE [LARGE SCALE GENOMIC DNA]</scope>
    <source>
        <strain evidence="7 8">B-S-A12</strain>
    </source>
</reference>
<evidence type="ECO:0000259" key="6">
    <source>
        <dbReference type="PROSITE" id="PS50977"/>
    </source>
</evidence>
<dbReference type="PROSITE" id="PS50977">
    <property type="entry name" value="HTH_TETR_2"/>
    <property type="match status" value="1"/>
</dbReference>
<dbReference type="PANTHER" id="PTHR30055:SF238">
    <property type="entry name" value="MYCOFACTOCIN BIOSYNTHESIS TRANSCRIPTIONAL REGULATOR MFTR-RELATED"/>
    <property type="match status" value="1"/>
</dbReference>
<feature type="region of interest" description="Disordered" evidence="5">
    <location>
        <begin position="1"/>
        <end position="20"/>
    </location>
</feature>
<keyword evidence="8" id="KW-1185">Reference proteome</keyword>
<evidence type="ECO:0000256" key="2">
    <source>
        <dbReference type="ARBA" id="ARBA00023125"/>
    </source>
</evidence>
<dbReference type="InterPro" id="IPR023772">
    <property type="entry name" value="DNA-bd_HTH_TetR-type_CS"/>
</dbReference>
<accession>A0ABT6SW81</accession>
<organism evidence="7 8">
    <name type="scientific">Streptomyces luteolus</name>
    <dbReference type="NCBI Taxonomy" id="3043615"/>
    <lineage>
        <taxon>Bacteria</taxon>
        <taxon>Bacillati</taxon>
        <taxon>Actinomycetota</taxon>
        <taxon>Actinomycetes</taxon>
        <taxon>Kitasatosporales</taxon>
        <taxon>Streptomycetaceae</taxon>
        <taxon>Streptomyces</taxon>
    </lineage>
</organism>
<dbReference type="EMBL" id="JASCIS010000013">
    <property type="protein sequence ID" value="MDI3419867.1"/>
    <property type="molecule type" value="Genomic_DNA"/>
</dbReference>
<dbReference type="InterPro" id="IPR041347">
    <property type="entry name" value="MftR_C"/>
</dbReference>
<dbReference type="SUPFAM" id="SSF46689">
    <property type="entry name" value="Homeodomain-like"/>
    <property type="match status" value="1"/>
</dbReference>
<dbReference type="InterPro" id="IPR009057">
    <property type="entry name" value="Homeodomain-like_sf"/>
</dbReference>
<dbReference type="InterPro" id="IPR001647">
    <property type="entry name" value="HTH_TetR"/>
</dbReference>
<keyword evidence="1" id="KW-0805">Transcription regulation</keyword>